<dbReference type="SMART" id="SM00089">
    <property type="entry name" value="PKD"/>
    <property type="match status" value="7"/>
</dbReference>
<dbReference type="InterPro" id="IPR001680">
    <property type="entry name" value="WD40_rpt"/>
</dbReference>
<dbReference type="InterPro" id="IPR011048">
    <property type="entry name" value="Haem_d1_sf"/>
</dbReference>
<feature type="domain" description="PKD" evidence="1">
    <location>
        <begin position="369"/>
        <end position="430"/>
    </location>
</feature>
<dbReference type="SUPFAM" id="SSF51126">
    <property type="entry name" value="Pectin lyase-like"/>
    <property type="match status" value="1"/>
</dbReference>
<dbReference type="CDD" id="cd00146">
    <property type="entry name" value="PKD"/>
    <property type="match status" value="7"/>
</dbReference>
<dbReference type="InterPro" id="IPR013783">
    <property type="entry name" value="Ig-like_fold"/>
</dbReference>
<reference evidence="3" key="1">
    <citation type="submission" date="2023-07" db="EMBL/GenBank/DDBJ databases">
        <title>Whole-genome sequencing of a new Methanosarcina sp. Z-7115.</title>
        <authorList>
            <person name="Zhilina T.N."/>
            <person name="Merkel A.Y."/>
        </authorList>
    </citation>
    <scope>NUCLEOTIDE SEQUENCE [LARGE SCALE GENOMIC DNA]</scope>
    <source>
        <strain evidence="3">Z-7115</strain>
    </source>
</reference>
<feature type="domain" description="PKD" evidence="1">
    <location>
        <begin position="1241"/>
        <end position="1319"/>
    </location>
</feature>
<evidence type="ECO:0000259" key="1">
    <source>
        <dbReference type="PROSITE" id="PS50093"/>
    </source>
</evidence>
<feature type="domain" description="PKD" evidence="1">
    <location>
        <begin position="1079"/>
        <end position="1156"/>
    </location>
</feature>
<feature type="domain" description="PKD" evidence="1">
    <location>
        <begin position="1018"/>
        <end position="1077"/>
    </location>
</feature>
<feature type="domain" description="PKD" evidence="1">
    <location>
        <begin position="1168"/>
        <end position="1234"/>
    </location>
</feature>
<dbReference type="Pfam" id="PF05048">
    <property type="entry name" value="NosD"/>
    <property type="match status" value="1"/>
</dbReference>
<dbReference type="Gene3D" id="2.160.20.10">
    <property type="entry name" value="Single-stranded right-handed beta-helix, Pectin lyase-like"/>
    <property type="match status" value="1"/>
</dbReference>
<dbReference type="PANTHER" id="PTHR47197">
    <property type="entry name" value="PROTEIN NIRF"/>
    <property type="match status" value="1"/>
</dbReference>
<dbReference type="SMART" id="SM00320">
    <property type="entry name" value="WD40"/>
    <property type="match status" value="4"/>
</dbReference>
<name>A0ABU2CZM3_9EURY</name>
<dbReference type="InterPro" id="IPR006626">
    <property type="entry name" value="PbH1"/>
</dbReference>
<dbReference type="InterPro" id="IPR011050">
    <property type="entry name" value="Pectin_lyase_fold/virulence"/>
</dbReference>
<organism evidence="2 3">
    <name type="scientific">Methanosarcina baikalica</name>
    <dbReference type="NCBI Taxonomy" id="3073890"/>
    <lineage>
        <taxon>Archaea</taxon>
        <taxon>Methanobacteriati</taxon>
        <taxon>Methanobacteriota</taxon>
        <taxon>Stenosarchaea group</taxon>
        <taxon>Methanomicrobia</taxon>
        <taxon>Methanosarcinales</taxon>
        <taxon>Methanosarcinaceae</taxon>
        <taxon>Methanosarcina</taxon>
    </lineage>
</organism>
<dbReference type="PROSITE" id="PS50093">
    <property type="entry name" value="PKD"/>
    <property type="match status" value="7"/>
</dbReference>
<comment type="caution">
    <text evidence="2">The sequence shown here is derived from an EMBL/GenBank/DDBJ whole genome shotgun (WGS) entry which is preliminary data.</text>
</comment>
<evidence type="ECO:0000313" key="3">
    <source>
        <dbReference type="Proteomes" id="UP001246244"/>
    </source>
</evidence>
<dbReference type="Proteomes" id="UP001246244">
    <property type="component" value="Unassembled WGS sequence"/>
</dbReference>
<dbReference type="NCBIfam" id="TIGR02276">
    <property type="entry name" value="beta_rpt_yvtn"/>
    <property type="match status" value="6"/>
</dbReference>
<dbReference type="InterPro" id="IPR051200">
    <property type="entry name" value="Host-pathogen_enzymatic-act"/>
</dbReference>
<evidence type="ECO:0000313" key="2">
    <source>
        <dbReference type="EMBL" id="MDR7665169.1"/>
    </source>
</evidence>
<dbReference type="Gene3D" id="2.130.10.10">
    <property type="entry name" value="YVTN repeat-like/Quinoprotein amine dehydrogenase"/>
    <property type="match status" value="4"/>
</dbReference>
<feature type="domain" description="PKD" evidence="1">
    <location>
        <begin position="1326"/>
        <end position="1390"/>
    </location>
</feature>
<dbReference type="EMBL" id="JAVKPK010000014">
    <property type="protein sequence ID" value="MDR7665169.1"/>
    <property type="molecule type" value="Genomic_DNA"/>
</dbReference>
<dbReference type="InterPro" id="IPR012334">
    <property type="entry name" value="Pectin_lyas_fold"/>
</dbReference>
<dbReference type="InterPro" id="IPR019405">
    <property type="entry name" value="Lactonase_7-beta_prop"/>
</dbReference>
<dbReference type="CDD" id="cd05819">
    <property type="entry name" value="NHL"/>
    <property type="match status" value="1"/>
</dbReference>
<keyword evidence="3" id="KW-1185">Reference proteome</keyword>
<dbReference type="PANTHER" id="PTHR47197:SF3">
    <property type="entry name" value="DIHYDRO-HEME D1 DEHYDROGENASE"/>
    <property type="match status" value="1"/>
</dbReference>
<dbReference type="SMART" id="SM00710">
    <property type="entry name" value="PbH1"/>
    <property type="match status" value="4"/>
</dbReference>
<sequence>MSISATASAKEITVDDGSGADFRSIQEAINHSVPGDTIIVGPGTYTENVLVNVTGLTIRSESNNGNAQVKPLEESVSTFLIEADNITISGFTIIGPSQDYEKSAIFVYGDMNNLTGNTIENGCILLGPERRGNLITENKINGGDQISNSESEGIHISCCGFDTNIVSNNTISNCSIGIYEYDQAAEIHNNRITDCDYGIELTTSSSGIDNNTILNCNVGIKLGEACPVYIINNTILSCSDCGILDTERDGSKRIYNNYFNNTLNVRFEAGEGGNTWNNSLTEGTNIVGGPYIGGNFWAKPDGTGFSQICVDMDGNGIGDLPYNIYEDEFDYLPLVSISNPQNSVTPTANFTASITNGTAPLVVKFTDLSKNAVVWNWDFDGDGTSDSTKQNPVYVYKTSGNYTVNLTASNGINTSSKLANITVEKKVSSTWPFVYITNYRSNVISLIDTTTGIAITTLKVGRWPEGVAVAPNGKTAYVASNWDNGVSVIDTTTNTVTATVDIRGSPSEVAVTPDGKWVYVTESQNNTVSVIETATNNVIAAVPVGSGPSGVAVTPDGKKVYVANSNDGTVSVIDTTANNVTATVNVGNYPCGVAVDPTGTKVYVTNMYNSTVSVIDIATNAVIATVDVDNSPHEVVVNPTGTKVYVAGGDGFVSVIDTSTRKVVTTMNIEGSPEGVAVTPDGKKVYVVIKGSYENNYSNNISVIDTSSDTISATVNIEFSPGGIAIIPEPEPAFPVANFSSNVSEGFAPLAVKFNDSSENTTEWNWDFGDGFTSTEQNPTHTYHAVGNYTVNLTVTNENGLDSKSATINVSEKPVPDIHWEFFPQEPVSGDTLNINGNASPREKVDVFVTFEKLVPVSEGKFECTLENVTIPEGLDNLFTVEARGINNLHVRVKMVLWVTKSSGASGGTATVSQSNVPPGTYTIKIDGDAGEGVSEVNLKITAFKGIKADSNGNFSYSYNTTAVPPGNFEVKVGGITKEITLGPKEIEEPPLVLPISNFSSNVTEGYAPLNVQFTDLSENTTGWHWDFGDEANSSDQNPLHLYSNAGTYTVNLTASNENGTSSKSATINVTEKSAPVLPVANFTANMTEGTIPHTVKFTDTSTNSPTGWEWNFGDENTSTEQSPEHTFRGVGIYNVTLVVTNDNGSSSVKSMNITVNRVPKSPVANFTANLIVKFTDTSTNSPTRWEWNFGDGTATSTEQNPVHVYSGEGTYNVTLIATNAGGSSYVRSMVITVNRVLTPPVADFTANKTEGITPLTVKFTDTSTNNPIGWEWNFGDGTQTSIEQNPVHVYSGEGTYNVTLVATNADGPSNEKSMVITVNRVLTPPVANFVADKTEGTTPLTVKFTDTSTNNPTGWEWNFGDGSTSTEQNPEHVFSGKGTYNVTLVATNG</sequence>
<feature type="non-terminal residue" evidence="2">
    <location>
        <position position="1390"/>
    </location>
</feature>
<dbReference type="InterPro" id="IPR022409">
    <property type="entry name" value="PKD/Chitinase_dom"/>
</dbReference>
<dbReference type="InterPro" id="IPR007742">
    <property type="entry name" value="NosD_dom"/>
</dbReference>
<dbReference type="InterPro" id="IPR015943">
    <property type="entry name" value="WD40/YVTN_repeat-like_dom_sf"/>
</dbReference>
<dbReference type="SUPFAM" id="SSF51004">
    <property type="entry name" value="C-terminal (heme d1) domain of cytochrome cd1-nitrite reductase"/>
    <property type="match status" value="1"/>
</dbReference>
<gene>
    <name evidence="2" type="ORF">RG963_05095</name>
</gene>
<dbReference type="InterPro" id="IPR035986">
    <property type="entry name" value="PKD_dom_sf"/>
</dbReference>
<dbReference type="InterPro" id="IPR000601">
    <property type="entry name" value="PKD_dom"/>
</dbReference>
<dbReference type="RefSeq" id="WP_310575194.1">
    <property type="nucleotide sequence ID" value="NZ_JAVKPK010000014.1"/>
</dbReference>
<accession>A0ABU2CZM3</accession>
<feature type="domain" description="PKD" evidence="1">
    <location>
        <begin position="756"/>
        <end position="810"/>
    </location>
</feature>
<dbReference type="InterPro" id="IPR011964">
    <property type="entry name" value="YVTN_b-propeller_repeat"/>
</dbReference>
<dbReference type="Pfam" id="PF18911">
    <property type="entry name" value="PKD_4"/>
    <property type="match status" value="7"/>
</dbReference>
<dbReference type="SUPFAM" id="SSF49299">
    <property type="entry name" value="PKD domain"/>
    <property type="match status" value="7"/>
</dbReference>
<dbReference type="Pfam" id="PF10282">
    <property type="entry name" value="Lactonase"/>
    <property type="match status" value="1"/>
</dbReference>
<proteinExistence type="predicted"/>
<dbReference type="Gene3D" id="2.60.40.10">
    <property type="entry name" value="Immunoglobulins"/>
    <property type="match status" value="7"/>
</dbReference>
<protein>
    <submittedName>
        <fullName evidence="2">PKD domain-containing protein</fullName>
    </submittedName>
</protein>